<gene>
    <name evidence="3" type="ORF">HCR_04690</name>
</gene>
<evidence type="ECO:0000256" key="2">
    <source>
        <dbReference type="SAM" id="SignalP"/>
    </source>
</evidence>
<proteinExistence type="predicted"/>
<keyword evidence="4" id="KW-1185">Reference proteome</keyword>
<reference evidence="3 4" key="1">
    <citation type="submission" date="2023-03" db="EMBL/GenBank/DDBJ databases">
        <title>Description of Hydrogenimonas sp. ISO32.</title>
        <authorList>
            <person name="Mino S."/>
            <person name="Fukazawa S."/>
            <person name="Sawabe T."/>
        </authorList>
    </citation>
    <scope>NUCLEOTIDE SEQUENCE [LARGE SCALE GENOMIC DNA]</scope>
    <source>
        <strain evidence="3 4">ISO32</strain>
    </source>
</reference>
<dbReference type="Proteomes" id="UP001321445">
    <property type="component" value="Chromosome"/>
</dbReference>
<dbReference type="EMBL" id="AP027370">
    <property type="protein sequence ID" value="BDY12157.1"/>
    <property type="molecule type" value="Genomic_DNA"/>
</dbReference>
<feature type="chain" id="PRO_5045712080" description="HlyD family secretion protein" evidence="2">
    <location>
        <begin position="21"/>
        <end position="263"/>
    </location>
</feature>
<name>A0ABN6WVG0_9BACT</name>
<evidence type="ECO:0000313" key="4">
    <source>
        <dbReference type="Proteomes" id="UP001321445"/>
    </source>
</evidence>
<accession>A0ABN6WVG0</accession>
<evidence type="ECO:0008006" key="5">
    <source>
        <dbReference type="Google" id="ProtNLM"/>
    </source>
</evidence>
<feature type="signal peptide" evidence="2">
    <location>
        <begin position="1"/>
        <end position="20"/>
    </location>
</feature>
<sequence length="263" mass="30115">MRNFFLLFLPLLLAAQIHYAKLEPVETYVIKAAASGQILKALESSEGTYGRGDVIVQIDDRVDRAQRKALTLSLNVFKETLLLTEEMLENQKAVYQKDYDYYLRTKDLKTKSKTEKDRIYSTMMASKNQILTLKEKMATLKKQIADTEYQLVMLDDRIEKKAVRAKGLYIYKVAVREGDFVNPGALLLKAMDLSKGRLVLYLDADEAADVQKKRIYLDGKPTKLTFDKIIRVADDVHISAYRAEIVLDHPGKLFSKLIKVEIK</sequence>
<keyword evidence="1" id="KW-0175">Coiled coil</keyword>
<feature type="coiled-coil region" evidence="1">
    <location>
        <begin position="123"/>
        <end position="150"/>
    </location>
</feature>
<organism evidence="3 4">
    <name type="scientific">Hydrogenimonas cancrithermarum</name>
    <dbReference type="NCBI Taxonomy" id="2993563"/>
    <lineage>
        <taxon>Bacteria</taxon>
        <taxon>Pseudomonadati</taxon>
        <taxon>Campylobacterota</taxon>
        <taxon>Epsilonproteobacteria</taxon>
        <taxon>Campylobacterales</taxon>
        <taxon>Hydrogenimonadaceae</taxon>
        <taxon>Hydrogenimonas</taxon>
    </lineage>
</organism>
<evidence type="ECO:0000256" key="1">
    <source>
        <dbReference type="SAM" id="Coils"/>
    </source>
</evidence>
<evidence type="ECO:0000313" key="3">
    <source>
        <dbReference type="EMBL" id="BDY12157.1"/>
    </source>
</evidence>
<keyword evidence="2" id="KW-0732">Signal</keyword>
<protein>
    <recommendedName>
        <fullName evidence="5">HlyD family secretion protein</fullName>
    </recommendedName>
</protein>